<dbReference type="InterPro" id="IPR003961">
    <property type="entry name" value="FN3_dom"/>
</dbReference>
<feature type="compositionally biased region" description="Low complexity" evidence="1">
    <location>
        <begin position="210"/>
        <end position="226"/>
    </location>
</feature>
<protein>
    <recommendedName>
        <fullName evidence="2">Fibronectin type-III domain-containing protein</fullName>
    </recommendedName>
</protein>
<reference evidence="3" key="3">
    <citation type="submission" date="2025-09" db="UniProtKB">
        <authorList>
            <consortium name="Ensembl"/>
        </authorList>
    </citation>
    <scope>IDENTIFICATION</scope>
    <source>
        <strain evidence="3">breed Abyssinian</strain>
    </source>
</reference>
<dbReference type="GeneTree" id="ENSGT00390000006458"/>
<evidence type="ECO:0000256" key="1">
    <source>
        <dbReference type="SAM" id="MobiDB-lite"/>
    </source>
</evidence>
<feature type="compositionally biased region" description="Pro residues" evidence="1">
    <location>
        <begin position="168"/>
        <end position="183"/>
    </location>
</feature>
<reference evidence="3" key="2">
    <citation type="submission" date="2025-08" db="UniProtKB">
        <authorList>
            <consortium name="Ensembl"/>
        </authorList>
    </citation>
    <scope>IDENTIFICATION</scope>
    <source>
        <strain evidence="3">breed Abyssinian</strain>
    </source>
</reference>
<dbReference type="Proteomes" id="UP000823872">
    <property type="component" value="Chromosome E1"/>
</dbReference>
<evidence type="ECO:0000313" key="3">
    <source>
        <dbReference type="Ensembl" id="ENSFCTP00005033405.1"/>
    </source>
</evidence>
<dbReference type="InterPro" id="IPR036116">
    <property type="entry name" value="FN3_sf"/>
</dbReference>
<keyword evidence="4" id="KW-1185">Reference proteome</keyword>
<dbReference type="PROSITE" id="PS50853">
    <property type="entry name" value="FN3"/>
    <property type="match status" value="1"/>
</dbReference>
<evidence type="ECO:0000259" key="2">
    <source>
        <dbReference type="PROSITE" id="PS50853"/>
    </source>
</evidence>
<dbReference type="Pfam" id="PF00041">
    <property type="entry name" value="fn3"/>
    <property type="match status" value="1"/>
</dbReference>
<dbReference type="SMART" id="SM00060">
    <property type="entry name" value="FN3"/>
    <property type="match status" value="1"/>
</dbReference>
<dbReference type="PANTHER" id="PTHR32430:SF1">
    <property type="entry name" value="FIBRONECTIN TYPE III DOMAIN-CONTAINING PROTEIN 8"/>
    <property type="match status" value="1"/>
</dbReference>
<dbReference type="CDD" id="cd00063">
    <property type="entry name" value="FN3"/>
    <property type="match status" value="1"/>
</dbReference>
<dbReference type="SUPFAM" id="SSF49265">
    <property type="entry name" value="Fibronectin type III"/>
    <property type="match status" value="1"/>
</dbReference>
<dbReference type="Ensembl" id="ENSFCTT00005046601.1">
    <property type="protein sequence ID" value="ENSFCTP00005033405.1"/>
    <property type="gene ID" value="ENSFCTG00005016271.1"/>
</dbReference>
<feature type="region of interest" description="Disordered" evidence="1">
    <location>
        <begin position="344"/>
        <end position="368"/>
    </location>
</feature>
<organism evidence="3 4">
    <name type="scientific">Felis catus</name>
    <name type="common">Cat</name>
    <name type="synonym">Felis silvestris catus</name>
    <dbReference type="NCBI Taxonomy" id="9685"/>
    <lineage>
        <taxon>Eukaryota</taxon>
        <taxon>Metazoa</taxon>
        <taxon>Chordata</taxon>
        <taxon>Craniata</taxon>
        <taxon>Vertebrata</taxon>
        <taxon>Euteleostomi</taxon>
        <taxon>Mammalia</taxon>
        <taxon>Eutheria</taxon>
        <taxon>Laurasiatheria</taxon>
        <taxon>Carnivora</taxon>
        <taxon>Feliformia</taxon>
        <taxon>Felidae</taxon>
        <taxon>Felinae</taxon>
        <taxon>Felis</taxon>
    </lineage>
</organism>
<evidence type="ECO:0000313" key="4">
    <source>
        <dbReference type="Proteomes" id="UP000823872"/>
    </source>
</evidence>
<feature type="region of interest" description="Disordered" evidence="1">
    <location>
        <begin position="1"/>
        <end position="40"/>
    </location>
</feature>
<accession>A0ABI7YF28</accession>
<reference evidence="3 4" key="1">
    <citation type="submission" date="2021-02" db="EMBL/GenBank/DDBJ databases">
        <title>Safari Cat Assemblies.</title>
        <authorList>
            <person name="Bredemeyer K.R."/>
            <person name="Murphy W.J."/>
        </authorList>
    </citation>
    <scope>NUCLEOTIDE SEQUENCE [LARGE SCALE GENOMIC DNA]</scope>
</reference>
<feature type="domain" description="Fibronectin type-III" evidence="2">
    <location>
        <begin position="373"/>
        <end position="475"/>
    </location>
</feature>
<dbReference type="PANTHER" id="PTHR32430">
    <property type="entry name" value="FIBRONECTIN TYPE III DOMAIN-CONTAINING PROTEIN 8"/>
    <property type="match status" value="1"/>
</dbReference>
<feature type="region of interest" description="Disordered" evidence="1">
    <location>
        <begin position="160"/>
        <end position="239"/>
    </location>
</feature>
<dbReference type="InterPro" id="IPR013783">
    <property type="entry name" value="Ig-like_fold"/>
</dbReference>
<sequence length="519" mass="55502">GFCPPQGLGWPHSRLPEALQSGAGQSTGVRGGPLPGTPSPRCAQLGGAHAVTCLDPAAPQKLDCVLGEARAQPGPENAHVPWGSVRVTPGSGLVVRGPPRGPLPSPGGTLLEKGRKAAARRGRVPPGLRASAQLLAPRRASAFQAPGPGLQRHLLAVRRQGGWGGSRPPVPSSPPHDAPPRCSPAPAARCLLDPLSARHAPRPHTPPPASGGARAGRAARPRASASVLNAGPRSSTRRTIPTLRHLRVSGEDSEEESKIPGNYRFLWKPMPVEDSECSSDDTSISPLSSTLLNPIKLAVTQPNSSFFAGMLEGELNKLSLSSMGNDTHKRDLALCPRPSKSQIVPGGLLDLDNPELDTDTSSTPSESSVVMDVPEAPFICEHTVSDSTAVISWTYSLGKQQVSFYQVLLQEVVKTKDNEPPKTKNRPWIFNKILGTTVKLMELKPNTSYCLTVRAANTAGVGKWCKPYKFATVATDLNSFPENNPIQITVQRKEPQRKTVSIGLEEMRKLEDLEYLFPY</sequence>
<gene>
    <name evidence="3" type="primary">FNDC8</name>
</gene>
<dbReference type="Gene3D" id="2.60.40.10">
    <property type="entry name" value="Immunoglobulins"/>
    <property type="match status" value="1"/>
</dbReference>
<proteinExistence type="predicted"/>
<feature type="compositionally biased region" description="Low complexity" evidence="1">
    <location>
        <begin position="359"/>
        <end position="368"/>
    </location>
</feature>
<name>A0ABI7YF28_FELCA</name>